<gene>
    <name evidence="1" type="ORF">T07_4343</name>
</gene>
<evidence type="ECO:0000313" key="1">
    <source>
        <dbReference type="EMBL" id="KRX16683.1"/>
    </source>
</evidence>
<reference evidence="1 2" key="1">
    <citation type="submission" date="2015-01" db="EMBL/GenBank/DDBJ databases">
        <title>Evolution of Trichinella species and genotypes.</title>
        <authorList>
            <person name="Korhonen P.K."/>
            <person name="Edoardo P."/>
            <person name="Giuseppe L.R."/>
            <person name="Gasser R.B."/>
        </authorList>
    </citation>
    <scope>NUCLEOTIDE SEQUENCE [LARGE SCALE GENOMIC DNA]</scope>
    <source>
        <strain evidence="1">ISS37</strain>
    </source>
</reference>
<dbReference type="EMBL" id="JYDL01000102">
    <property type="protein sequence ID" value="KRX16683.1"/>
    <property type="molecule type" value="Genomic_DNA"/>
</dbReference>
<comment type="caution">
    <text evidence="1">The sequence shown here is derived from an EMBL/GenBank/DDBJ whole genome shotgun (WGS) entry which is preliminary data.</text>
</comment>
<organism evidence="1 2">
    <name type="scientific">Trichinella nelsoni</name>
    <dbReference type="NCBI Taxonomy" id="6336"/>
    <lineage>
        <taxon>Eukaryota</taxon>
        <taxon>Metazoa</taxon>
        <taxon>Ecdysozoa</taxon>
        <taxon>Nematoda</taxon>
        <taxon>Enoplea</taxon>
        <taxon>Dorylaimia</taxon>
        <taxon>Trichinellida</taxon>
        <taxon>Trichinellidae</taxon>
        <taxon>Trichinella</taxon>
    </lineage>
</organism>
<protein>
    <submittedName>
        <fullName evidence="1">Uncharacterized protein</fullName>
    </submittedName>
</protein>
<keyword evidence="2" id="KW-1185">Reference proteome</keyword>
<name>A0A0V0RQD5_9BILA</name>
<dbReference type="Proteomes" id="UP000054630">
    <property type="component" value="Unassembled WGS sequence"/>
</dbReference>
<dbReference type="OrthoDB" id="5930094at2759"/>
<evidence type="ECO:0000313" key="2">
    <source>
        <dbReference type="Proteomes" id="UP000054630"/>
    </source>
</evidence>
<proteinExistence type="predicted"/>
<sequence>MQIFICEKKADGVVQQQNKRRFQRNPDKQHHLYSVWSITLCNSSKNVSPNDGKLTVFVSRVSLCKCEGEYCRWHSATCTVCHPNPENVLITHCIALFGHFGASLQQIR</sequence>
<accession>A0A0V0RQD5</accession>
<dbReference type="AlphaFoldDB" id="A0A0V0RQD5"/>